<keyword evidence="3" id="KW-1185">Reference proteome</keyword>
<feature type="region of interest" description="Disordered" evidence="1">
    <location>
        <begin position="123"/>
        <end position="207"/>
    </location>
</feature>
<accession>A0A8J5CTY9</accession>
<protein>
    <submittedName>
        <fullName evidence="2">Uncharacterized protein</fullName>
    </submittedName>
</protein>
<dbReference type="EMBL" id="JACEEZ010012661">
    <property type="protein sequence ID" value="KAG0720556.1"/>
    <property type="molecule type" value="Genomic_DNA"/>
</dbReference>
<dbReference type="OrthoDB" id="6775076at2759"/>
<evidence type="ECO:0000313" key="2">
    <source>
        <dbReference type="EMBL" id="KAG0720556.1"/>
    </source>
</evidence>
<feature type="compositionally biased region" description="Polar residues" evidence="1">
    <location>
        <begin position="170"/>
        <end position="185"/>
    </location>
</feature>
<gene>
    <name evidence="2" type="ORF">GWK47_048271</name>
</gene>
<dbReference type="Proteomes" id="UP000770661">
    <property type="component" value="Unassembled WGS sequence"/>
</dbReference>
<proteinExistence type="predicted"/>
<organism evidence="2 3">
    <name type="scientific">Chionoecetes opilio</name>
    <name type="common">Atlantic snow crab</name>
    <name type="synonym">Cancer opilio</name>
    <dbReference type="NCBI Taxonomy" id="41210"/>
    <lineage>
        <taxon>Eukaryota</taxon>
        <taxon>Metazoa</taxon>
        <taxon>Ecdysozoa</taxon>
        <taxon>Arthropoda</taxon>
        <taxon>Crustacea</taxon>
        <taxon>Multicrustacea</taxon>
        <taxon>Malacostraca</taxon>
        <taxon>Eumalacostraca</taxon>
        <taxon>Eucarida</taxon>
        <taxon>Decapoda</taxon>
        <taxon>Pleocyemata</taxon>
        <taxon>Brachyura</taxon>
        <taxon>Eubrachyura</taxon>
        <taxon>Majoidea</taxon>
        <taxon>Majidae</taxon>
        <taxon>Chionoecetes</taxon>
    </lineage>
</organism>
<evidence type="ECO:0000313" key="3">
    <source>
        <dbReference type="Proteomes" id="UP000770661"/>
    </source>
</evidence>
<evidence type="ECO:0000256" key="1">
    <source>
        <dbReference type="SAM" id="MobiDB-lite"/>
    </source>
</evidence>
<dbReference type="AlphaFoldDB" id="A0A8J5CTY9"/>
<name>A0A8J5CTY9_CHIOP</name>
<comment type="caution">
    <text evidence="2">The sequence shown here is derived from an EMBL/GenBank/DDBJ whole genome shotgun (WGS) entry which is preliminary data.</text>
</comment>
<reference evidence="2" key="1">
    <citation type="submission" date="2020-07" db="EMBL/GenBank/DDBJ databases">
        <title>The High-quality genome of the commercially important snow crab, Chionoecetes opilio.</title>
        <authorList>
            <person name="Jeong J.-H."/>
            <person name="Ryu S."/>
        </authorList>
    </citation>
    <scope>NUCLEOTIDE SEQUENCE</scope>
    <source>
        <strain evidence="2">MADBK_172401_WGS</strain>
        <tissue evidence="2">Digestive gland</tissue>
    </source>
</reference>
<sequence length="276" mass="30398">MFTLSHRSGASWAARTEPLLGETASQERASATALLPLRPCAAEVGERSGFPPSPRRWRWCGRKHGSPRGKKSRCVERILRLYASWQNLDRSKKRSAEVDVENRRIFPHGADDAFRHRARDRLRPHPRWTGNRHFLLGQRCPDGPRGNARSRPNPWPTESDGALERGVLKRSSSPERATTATRSSSGLGAGDEEENGGDDGRERGFSFRARNIRFNRPVPPSFRRTPIMTPAVAAALDPTRISTAPQFIFSPLSTAPTPLPLAAPCGATGGARGRNG</sequence>